<proteinExistence type="predicted"/>
<dbReference type="GO" id="GO:0031380">
    <property type="term" value="C:nuclear RNA-directed RNA polymerase complex"/>
    <property type="evidence" value="ECO:0007669"/>
    <property type="project" value="TreeGrafter"/>
</dbReference>
<feature type="domain" description="DNA2/NAM7 helicase-like C-terminal" evidence="1">
    <location>
        <begin position="7"/>
        <end position="104"/>
    </location>
</feature>
<evidence type="ECO:0000259" key="1">
    <source>
        <dbReference type="Pfam" id="PF13087"/>
    </source>
</evidence>
<dbReference type="Pfam" id="PF13087">
    <property type="entry name" value="AAA_12"/>
    <property type="match status" value="1"/>
</dbReference>
<dbReference type="SUPFAM" id="SSF52540">
    <property type="entry name" value="P-loop containing nucleoside triphosphate hydrolases"/>
    <property type="match status" value="1"/>
</dbReference>
<feature type="non-terminal residue" evidence="2">
    <location>
        <position position="1"/>
    </location>
</feature>
<organism evidence="2 3">
    <name type="scientific">Lentinula aciculospora</name>
    <dbReference type="NCBI Taxonomy" id="153920"/>
    <lineage>
        <taxon>Eukaryota</taxon>
        <taxon>Fungi</taxon>
        <taxon>Dikarya</taxon>
        <taxon>Basidiomycota</taxon>
        <taxon>Agaricomycotina</taxon>
        <taxon>Agaricomycetes</taxon>
        <taxon>Agaricomycetidae</taxon>
        <taxon>Agaricales</taxon>
        <taxon>Marasmiineae</taxon>
        <taxon>Omphalotaceae</taxon>
        <taxon>Lentinula</taxon>
    </lineage>
</organism>
<reference evidence="2" key="1">
    <citation type="submission" date="2022-08" db="EMBL/GenBank/DDBJ databases">
        <title>A Global Phylogenomic Analysis of the Shiitake Genus Lentinula.</title>
        <authorList>
            <consortium name="DOE Joint Genome Institute"/>
            <person name="Sierra-Patev S."/>
            <person name="Min B."/>
            <person name="Naranjo-Ortiz M."/>
            <person name="Looney B."/>
            <person name="Konkel Z."/>
            <person name="Slot J.C."/>
            <person name="Sakamoto Y."/>
            <person name="Steenwyk J.L."/>
            <person name="Rokas A."/>
            <person name="Carro J."/>
            <person name="Camarero S."/>
            <person name="Ferreira P."/>
            <person name="Molpeceres G."/>
            <person name="Ruiz-Duenas F.J."/>
            <person name="Serrano A."/>
            <person name="Henrissat B."/>
            <person name="Drula E."/>
            <person name="Hughes K.W."/>
            <person name="Mata J.L."/>
            <person name="Ishikawa N.K."/>
            <person name="Vargas-Isla R."/>
            <person name="Ushijima S."/>
            <person name="Smith C.A."/>
            <person name="Ahrendt S."/>
            <person name="Andreopoulos W."/>
            <person name="He G."/>
            <person name="Labutti K."/>
            <person name="Lipzen A."/>
            <person name="Ng V."/>
            <person name="Riley R."/>
            <person name="Sandor L."/>
            <person name="Barry K."/>
            <person name="Martinez A.T."/>
            <person name="Xiao Y."/>
            <person name="Gibbons J.G."/>
            <person name="Terashima K."/>
            <person name="Grigoriev I.V."/>
            <person name="Hibbett D.S."/>
        </authorList>
    </citation>
    <scope>NUCLEOTIDE SEQUENCE</scope>
    <source>
        <strain evidence="2">JLM2183</strain>
    </source>
</reference>
<protein>
    <submittedName>
        <fullName evidence="2">AAA domain-containing protein</fullName>
    </submittedName>
</protein>
<dbReference type="CDD" id="cd18808">
    <property type="entry name" value="SF1_C_Upf1"/>
    <property type="match status" value="1"/>
</dbReference>
<comment type="caution">
    <text evidence="2">The sequence shown here is derived from an EMBL/GenBank/DDBJ whole genome shotgun (WGS) entry which is preliminary data.</text>
</comment>
<dbReference type="InterPro" id="IPR027417">
    <property type="entry name" value="P-loop_NTPase"/>
</dbReference>
<dbReference type="PANTHER" id="PTHR10887">
    <property type="entry name" value="DNA2/NAM7 HELICASE FAMILY"/>
    <property type="match status" value="1"/>
</dbReference>
<dbReference type="InterPro" id="IPR045055">
    <property type="entry name" value="DNA2/NAM7-like"/>
</dbReference>
<keyword evidence="3" id="KW-1185">Reference proteome</keyword>
<dbReference type="GO" id="GO:0031048">
    <property type="term" value="P:regulatory ncRNA-mediated heterochromatin formation"/>
    <property type="evidence" value="ECO:0007669"/>
    <property type="project" value="TreeGrafter"/>
</dbReference>
<dbReference type="OrthoDB" id="6513042at2759"/>
<evidence type="ECO:0000313" key="3">
    <source>
        <dbReference type="Proteomes" id="UP001150266"/>
    </source>
</evidence>
<dbReference type="PANTHER" id="PTHR10887:SF341">
    <property type="entry name" value="NFX1-TYPE ZINC FINGER-CONTAINING PROTEIN 1"/>
    <property type="match status" value="1"/>
</dbReference>
<dbReference type="InterPro" id="IPR047187">
    <property type="entry name" value="SF1_C_Upf1"/>
</dbReference>
<dbReference type="Proteomes" id="UP001150266">
    <property type="component" value="Unassembled WGS sequence"/>
</dbReference>
<evidence type="ECO:0000313" key="2">
    <source>
        <dbReference type="EMBL" id="KAJ4477545.1"/>
    </source>
</evidence>
<dbReference type="AlphaFoldDB" id="A0A9W9A9F1"/>
<dbReference type="InterPro" id="IPR041679">
    <property type="entry name" value="DNA2/NAM7-like_C"/>
</dbReference>
<name>A0A9W9A9F1_9AGAR</name>
<dbReference type="EMBL" id="JAOTPV010000010">
    <property type="protein sequence ID" value="KAJ4477545.1"/>
    <property type="molecule type" value="Genomic_DNA"/>
</dbReference>
<dbReference type="Gene3D" id="3.40.50.300">
    <property type="entry name" value="P-loop containing nucleotide triphosphate hydrolases"/>
    <property type="match status" value="1"/>
</dbReference>
<accession>A0A9W9A9F1</accession>
<sequence>MVSCTKNPSEILVIVNLVRNYYRGNDVCIITPYDAQRAAIERQLKLESLPWEKVFNVDSFQGNEADYVLLSVVRSAHVGFLHSSQRMNVMLTRCRRGMVIVSSRSFLGGIARDTLVGKLSTYW</sequence>
<gene>
    <name evidence="2" type="ORF">J3R30DRAFT_3291246</name>
</gene>